<organism evidence="1 2">
    <name type="scientific">Sporosarcina globispora</name>
    <name type="common">Bacillus globisporus</name>
    <dbReference type="NCBI Taxonomy" id="1459"/>
    <lineage>
        <taxon>Bacteria</taxon>
        <taxon>Bacillati</taxon>
        <taxon>Bacillota</taxon>
        <taxon>Bacilli</taxon>
        <taxon>Bacillales</taxon>
        <taxon>Caryophanaceae</taxon>
        <taxon>Sporosarcina</taxon>
    </lineage>
</organism>
<comment type="caution">
    <text evidence="1">The sequence shown here is derived from an EMBL/GenBank/DDBJ whole genome shotgun (WGS) entry which is preliminary data.</text>
</comment>
<dbReference type="PATRIC" id="fig|1459.3.peg.2719"/>
<reference evidence="2" key="1">
    <citation type="submission" date="2015-07" db="EMBL/GenBank/DDBJ databases">
        <title>Fjat-10036 dsm4.</title>
        <authorList>
            <person name="Liu B."/>
            <person name="Wang J."/>
            <person name="Zhu Y."/>
            <person name="Liu G."/>
            <person name="Chen Q."/>
            <person name="Chen Z."/>
            <person name="Lan J."/>
            <person name="Che J."/>
            <person name="Ge C."/>
            <person name="Shi H."/>
            <person name="Pan Z."/>
            <person name="Liu X."/>
        </authorList>
    </citation>
    <scope>NUCLEOTIDE SEQUENCE [LARGE SCALE GENOMIC DNA]</scope>
    <source>
        <strain evidence="2">DSM 4</strain>
    </source>
</reference>
<dbReference type="OrthoDB" id="2969222at2"/>
<protein>
    <recommendedName>
        <fullName evidence="3">Diaminopimelate epimerase</fullName>
    </recommendedName>
</protein>
<evidence type="ECO:0008006" key="3">
    <source>
        <dbReference type="Google" id="ProtNLM"/>
    </source>
</evidence>
<keyword evidence="2" id="KW-1185">Reference proteome</keyword>
<accession>A0A0M0GDS6</accession>
<proteinExistence type="predicted"/>
<name>A0A0M0GDS6_SPOGL</name>
<gene>
    <name evidence="1" type="ORF">AF332_12595</name>
</gene>
<sequence>MTVINTELYTFKFFIQRIEESGSVINEKTAFVETTAFFNKTICYEGIIRVRFNDYGIFPFPEDLSRADIPVSVKRKMAAEMKRYIKPQKKFL</sequence>
<evidence type="ECO:0000313" key="1">
    <source>
        <dbReference type="EMBL" id="KON87586.1"/>
    </source>
</evidence>
<dbReference type="AlphaFoldDB" id="A0A0M0GDS6"/>
<dbReference type="Proteomes" id="UP000037109">
    <property type="component" value="Unassembled WGS sequence"/>
</dbReference>
<evidence type="ECO:0000313" key="2">
    <source>
        <dbReference type="Proteomes" id="UP000037109"/>
    </source>
</evidence>
<dbReference type="RefSeq" id="WP_053434944.1">
    <property type="nucleotide sequence ID" value="NZ_LGUF01000007.1"/>
</dbReference>
<dbReference type="EMBL" id="LGUF01000007">
    <property type="protein sequence ID" value="KON87586.1"/>
    <property type="molecule type" value="Genomic_DNA"/>
</dbReference>